<keyword evidence="3" id="KW-1185">Reference proteome</keyword>
<gene>
    <name evidence="2" type="ORF">RMCN_6089</name>
</gene>
<evidence type="ECO:0000313" key="2">
    <source>
        <dbReference type="EMBL" id="GAT12956.1"/>
    </source>
</evidence>
<organism evidence="2 3">
    <name type="scientific">Mycolicibacterium novocastrense</name>
    <name type="common">Mycobacterium novocastrense</name>
    <dbReference type="NCBI Taxonomy" id="59813"/>
    <lineage>
        <taxon>Bacteria</taxon>
        <taxon>Bacillati</taxon>
        <taxon>Actinomycetota</taxon>
        <taxon>Actinomycetes</taxon>
        <taxon>Mycobacteriales</taxon>
        <taxon>Mycobacteriaceae</taxon>
        <taxon>Mycolicibacterium</taxon>
    </lineage>
</organism>
<comment type="caution">
    <text evidence="2">The sequence shown here is derived from an EMBL/GenBank/DDBJ whole genome shotgun (WGS) entry which is preliminary data.</text>
</comment>
<proteinExistence type="predicted"/>
<protein>
    <submittedName>
        <fullName evidence="2">Filamentation induced by cAMP protein Fic</fullName>
    </submittedName>
</protein>
<dbReference type="Proteomes" id="UP000069773">
    <property type="component" value="Unassembled WGS sequence"/>
</dbReference>
<accession>A0ABQ0KTJ6</accession>
<reference evidence="2 3" key="1">
    <citation type="journal article" date="2016" name="Genome Announc.">
        <title>Draft Genome Sequences of Five Rapidly Growing Mycobacterium Species, M. thermoresistibile, M. fortuitum subsp. acetamidolyticum, M. canariasense, M. brisbanense, and M. novocastrense.</title>
        <authorList>
            <person name="Katahira K."/>
            <person name="Ogura Y."/>
            <person name="Gotoh Y."/>
            <person name="Hayashi T."/>
        </authorList>
    </citation>
    <scope>NUCLEOTIDE SEQUENCE [LARGE SCALE GENOMIC DNA]</scope>
    <source>
        <strain evidence="2 3">JCM18114</strain>
    </source>
</reference>
<feature type="compositionally biased region" description="Basic and acidic residues" evidence="1">
    <location>
        <begin position="39"/>
        <end position="50"/>
    </location>
</feature>
<name>A0ABQ0KTJ6_MYCNV</name>
<feature type="region of interest" description="Disordered" evidence="1">
    <location>
        <begin position="39"/>
        <end position="71"/>
    </location>
</feature>
<evidence type="ECO:0000313" key="3">
    <source>
        <dbReference type="Proteomes" id="UP000069773"/>
    </source>
</evidence>
<evidence type="ECO:0000256" key="1">
    <source>
        <dbReference type="SAM" id="MobiDB-lite"/>
    </source>
</evidence>
<sequence length="71" mass="7944">MNRPYGFSTPISIGPHGHATQQGYGRLIALLLDTVHQRERDAEQHSERDLQWAQSLRETSARRAGPGGLHL</sequence>
<dbReference type="EMBL" id="BCTA01000105">
    <property type="protein sequence ID" value="GAT12956.1"/>
    <property type="molecule type" value="Genomic_DNA"/>
</dbReference>